<protein>
    <submittedName>
        <fullName evidence="1">Uncharacterized protein</fullName>
    </submittedName>
</protein>
<dbReference type="OMA" id="YGGAHEN"/>
<proteinExistence type="predicted"/>
<sequence>MDDDTVAECDNEALTVTSCAATTYAPFCKLAVHDTCARRPHSGSVALCRTQPSHLETVTQVDDGVLIINESPAQVTTGDGPTISVNGTFLVTFETSAIINGTKYGTRAKPLARNQASPCHLYST</sequence>
<reference evidence="1 2" key="1">
    <citation type="journal article" date="2019" name="J. Hered.">
        <title>An Improved Genome Assembly for Drosophila navojoa, the Basal Species in the mojavensis Cluster.</title>
        <authorList>
            <person name="Vanderlinde T."/>
            <person name="Dupim E.G."/>
            <person name="Nazario-Yepiz N.O."/>
            <person name="Carvalho A.B."/>
        </authorList>
    </citation>
    <scope>NUCLEOTIDE SEQUENCE [LARGE SCALE GENOMIC DNA]</scope>
    <source>
        <strain evidence="1">Navoj_Jal97</strain>
        <tissue evidence="1">Whole organism</tissue>
    </source>
</reference>
<dbReference type="EMBL" id="LSRL02003830">
    <property type="protein sequence ID" value="TDG38408.1"/>
    <property type="molecule type" value="Genomic_DNA"/>
</dbReference>
<dbReference type="InterPro" id="IPR009882">
    <property type="entry name" value="Gypsy"/>
</dbReference>
<organism evidence="1 2">
    <name type="scientific">Drosophila navojoa</name>
    <name type="common">Fruit fly</name>
    <dbReference type="NCBI Taxonomy" id="7232"/>
    <lineage>
        <taxon>Eukaryota</taxon>
        <taxon>Metazoa</taxon>
        <taxon>Ecdysozoa</taxon>
        <taxon>Arthropoda</taxon>
        <taxon>Hexapoda</taxon>
        <taxon>Insecta</taxon>
        <taxon>Pterygota</taxon>
        <taxon>Neoptera</taxon>
        <taxon>Endopterygota</taxon>
        <taxon>Diptera</taxon>
        <taxon>Brachycera</taxon>
        <taxon>Muscomorpha</taxon>
        <taxon>Ephydroidea</taxon>
        <taxon>Drosophilidae</taxon>
        <taxon>Drosophila</taxon>
    </lineage>
</organism>
<comment type="caution">
    <text evidence="1">The sequence shown here is derived from an EMBL/GenBank/DDBJ whole genome shotgun (WGS) entry which is preliminary data.</text>
</comment>
<name>A0A484APG8_DRONA</name>
<dbReference type="AlphaFoldDB" id="A0A484APG8"/>
<dbReference type="Proteomes" id="UP000295192">
    <property type="component" value="Unassembled WGS sequence"/>
</dbReference>
<evidence type="ECO:0000313" key="1">
    <source>
        <dbReference type="EMBL" id="TDG38408.1"/>
    </source>
</evidence>
<dbReference type="Pfam" id="PF07253">
    <property type="entry name" value="Gypsy"/>
    <property type="match status" value="1"/>
</dbReference>
<keyword evidence="2" id="KW-1185">Reference proteome</keyword>
<evidence type="ECO:0000313" key="2">
    <source>
        <dbReference type="Proteomes" id="UP000295192"/>
    </source>
</evidence>
<gene>
    <name evidence="1" type="ORF">AWZ03_015170</name>
</gene>
<accession>A0A484APG8</accession>